<comment type="caution">
    <text evidence="2">The sequence shown here is derived from an EMBL/GenBank/DDBJ whole genome shotgun (WGS) entry which is preliminary data.</text>
</comment>
<accession>A0A066W610</accession>
<dbReference type="GeneID" id="25267929"/>
<reference evidence="2 3" key="1">
    <citation type="submission" date="2014-05" db="EMBL/GenBank/DDBJ databases">
        <title>Draft genome sequence of a rare smut relative, Tilletiaria anomala UBC 951.</title>
        <authorList>
            <consortium name="DOE Joint Genome Institute"/>
            <person name="Toome M."/>
            <person name="Kuo A."/>
            <person name="Henrissat B."/>
            <person name="Lipzen A."/>
            <person name="Tritt A."/>
            <person name="Yoshinaga Y."/>
            <person name="Zane M."/>
            <person name="Barry K."/>
            <person name="Grigoriev I.V."/>
            <person name="Spatafora J.W."/>
            <person name="Aimea M.C."/>
        </authorList>
    </citation>
    <scope>NUCLEOTIDE SEQUENCE [LARGE SCALE GENOMIC DNA]</scope>
    <source>
        <strain evidence="2 3">UBC 951</strain>
    </source>
</reference>
<dbReference type="InParanoid" id="A0A066W610"/>
<dbReference type="Proteomes" id="UP000027361">
    <property type="component" value="Unassembled WGS sequence"/>
</dbReference>
<proteinExistence type="predicted"/>
<organism evidence="2 3">
    <name type="scientific">Tilletiaria anomala (strain ATCC 24038 / CBS 436.72 / UBC 951)</name>
    <dbReference type="NCBI Taxonomy" id="1037660"/>
    <lineage>
        <taxon>Eukaryota</taxon>
        <taxon>Fungi</taxon>
        <taxon>Dikarya</taxon>
        <taxon>Basidiomycota</taxon>
        <taxon>Ustilaginomycotina</taxon>
        <taxon>Exobasidiomycetes</taxon>
        <taxon>Georgefischeriales</taxon>
        <taxon>Tilletiariaceae</taxon>
        <taxon>Tilletiaria</taxon>
    </lineage>
</organism>
<evidence type="ECO:0000256" key="1">
    <source>
        <dbReference type="SAM" id="MobiDB-lite"/>
    </source>
</evidence>
<feature type="compositionally biased region" description="Polar residues" evidence="1">
    <location>
        <begin position="36"/>
        <end position="49"/>
    </location>
</feature>
<protein>
    <submittedName>
        <fullName evidence="2">Uncharacterized protein</fullName>
    </submittedName>
</protein>
<feature type="region of interest" description="Disordered" evidence="1">
    <location>
        <begin position="16"/>
        <end position="49"/>
    </location>
</feature>
<keyword evidence="3" id="KW-1185">Reference proteome</keyword>
<name>A0A066W610_TILAU</name>
<dbReference type="EMBL" id="JMSN01000027">
    <property type="protein sequence ID" value="KDN47973.1"/>
    <property type="molecule type" value="Genomic_DNA"/>
</dbReference>
<dbReference type="HOGENOM" id="CLU_1918526_0_0_1"/>
<evidence type="ECO:0000313" key="3">
    <source>
        <dbReference type="Proteomes" id="UP000027361"/>
    </source>
</evidence>
<evidence type="ECO:0000313" key="2">
    <source>
        <dbReference type="EMBL" id="KDN47973.1"/>
    </source>
</evidence>
<gene>
    <name evidence="2" type="ORF">K437DRAFT_90493</name>
</gene>
<dbReference type="RefSeq" id="XP_013243992.1">
    <property type="nucleotide sequence ID" value="XM_013388538.1"/>
</dbReference>
<dbReference type="AlphaFoldDB" id="A0A066W610"/>
<sequence length="132" mass="14978">MRMDLRDAHLPRHLDIYNSGALNPPTPKNGSRHRLTQSTSVPCSAPTSSCKRAIGTKRAASAESNSKCQKTMQSKWLFGSSWISYIRSSHRNYAHYPFFRAISSVSLRVARLKRRAVTSRWLLHESIKHARG</sequence>